<evidence type="ECO:0000313" key="3">
    <source>
        <dbReference type="Proteomes" id="UP001156702"/>
    </source>
</evidence>
<dbReference type="EMBL" id="BSOP01000030">
    <property type="protein sequence ID" value="GLR52321.1"/>
    <property type="molecule type" value="Genomic_DNA"/>
</dbReference>
<evidence type="ECO:0000313" key="2">
    <source>
        <dbReference type="EMBL" id="GLR52321.1"/>
    </source>
</evidence>
<feature type="region of interest" description="Disordered" evidence="1">
    <location>
        <begin position="29"/>
        <end position="61"/>
    </location>
</feature>
<reference evidence="3" key="1">
    <citation type="journal article" date="2019" name="Int. J. Syst. Evol. Microbiol.">
        <title>The Global Catalogue of Microorganisms (GCM) 10K type strain sequencing project: providing services to taxonomists for standard genome sequencing and annotation.</title>
        <authorList>
            <consortium name="The Broad Institute Genomics Platform"/>
            <consortium name="The Broad Institute Genome Sequencing Center for Infectious Disease"/>
            <person name="Wu L."/>
            <person name="Ma J."/>
        </authorList>
    </citation>
    <scope>NUCLEOTIDE SEQUENCE [LARGE SCALE GENOMIC DNA]</scope>
    <source>
        <strain evidence="3">NBRC 102122</strain>
    </source>
</reference>
<organism evidence="2 3">
    <name type="scientific">Shinella yambaruensis</name>
    <dbReference type="NCBI Taxonomy" id="415996"/>
    <lineage>
        <taxon>Bacteria</taxon>
        <taxon>Pseudomonadati</taxon>
        <taxon>Pseudomonadota</taxon>
        <taxon>Alphaproteobacteria</taxon>
        <taxon>Hyphomicrobiales</taxon>
        <taxon>Rhizobiaceae</taxon>
        <taxon>Shinella</taxon>
    </lineage>
</organism>
<evidence type="ECO:0000256" key="1">
    <source>
        <dbReference type="SAM" id="MobiDB-lite"/>
    </source>
</evidence>
<comment type="caution">
    <text evidence="2">The sequence shown here is derived from an EMBL/GenBank/DDBJ whole genome shotgun (WGS) entry which is preliminary data.</text>
</comment>
<name>A0ABQ5ZL00_9HYPH</name>
<gene>
    <name evidence="2" type="ORF">GCM10007923_35350</name>
</gene>
<keyword evidence="3" id="KW-1185">Reference proteome</keyword>
<protein>
    <submittedName>
        <fullName evidence="2">Uncharacterized protein</fullName>
    </submittedName>
</protein>
<accession>A0ABQ5ZL00</accession>
<proteinExistence type="predicted"/>
<feature type="compositionally biased region" description="Low complexity" evidence="1">
    <location>
        <begin position="38"/>
        <end position="52"/>
    </location>
</feature>
<sequence length="113" mass="12260">MIIDVEIPIPAHHRIGGMKIAERNVIPRDRDVGRMRAPRLQQLRQEMRMQPRGRNAARVRPADLLEDLDAADASQGDAMEVCPPHRVACRIAGIEPAAAGKVPGRGSIDAASG</sequence>
<dbReference type="Proteomes" id="UP001156702">
    <property type="component" value="Unassembled WGS sequence"/>
</dbReference>